<accession>A0A1G7X8F3</accession>
<gene>
    <name evidence="2" type="ORF">SAMN05421827_111109</name>
</gene>
<evidence type="ECO:0000256" key="1">
    <source>
        <dbReference type="SAM" id="Phobius"/>
    </source>
</evidence>
<keyword evidence="1" id="KW-0812">Transmembrane</keyword>
<feature type="transmembrane region" description="Helical" evidence="1">
    <location>
        <begin position="50"/>
        <end position="72"/>
    </location>
</feature>
<keyword evidence="1" id="KW-1133">Transmembrane helix</keyword>
<keyword evidence="1" id="KW-0472">Membrane</keyword>
<dbReference type="STRING" id="405671.SAMN05421827_111109"/>
<evidence type="ECO:0008006" key="4">
    <source>
        <dbReference type="Google" id="ProtNLM"/>
    </source>
</evidence>
<evidence type="ECO:0000313" key="3">
    <source>
        <dbReference type="Proteomes" id="UP000199643"/>
    </source>
</evidence>
<proteinExistence type="predicted"/>
<sequence length="85" mass="9564">MATEKLSKLNFSELTKNKAKLKAVILAGAIVWLFLMICIIYLFLFKSKSAIPFIAILTAIPITFLPAVNSLIEINKEIKLRNKIN</sequence>
<feature type="transmembrane region" description="Helical" evidence="1">
    <location>
        <begin position="21"/>
        <end position="44"/>
    </location>
</feature>
<dbReference type="AlphaFoldDB" id="A0A1G7X8F3"/>
<name>A0A1G7X8F3_9SPHI</name>
<evidence type="ECO:0000313" key="2">
    <source>
        <dbReference type="EMBL" id="SDG80465.1"/>
    </source>
</evidence>
<dbReference type="RefSeq" id="WP_090501169.1">
    <property type="nucleotide sequence ID" value="NZ_FNCH01000011.1"/>
</dbReference>
<dbReference type="OrthoDB" id="771226at2"/>
<protein>
    <recommendedName>
        <fullName evidence="4">Redox-active disulfide protein 2</fullName>
    </recommendedName>
</protein>
<reference evidence="3" key="1">
    <citation type="submission" date="2016-10" db="EMBL/GenBank/DDBJ databases">
        <authorList>
            <person name="Varghese N."/>
            <person name="Submissions S."/>
        </authorList>
    </citation>
    <scope>NUCLEOTIDE SEQUENCE [LARGE SCALE GENOMIC DNA]</scope>
    <source>
        <strain evidence="3">DSM 17933</strain>
    </source>
</reference>
<dbReference type="Proteomes" id="UP000199643">
    <property type="component" value="Unassembled WGS sequence"/>
</dbReference>
<organism evidence="2 3">
    <name type="scientific">Pedobacter terrae</name>
    <dbReference type="NCBI Taxonomy" id="405671"/>
    <lineage>
        <taxon>Bacteria</taxon>
        <taxon>Pseudomonadati</taxon>
        <taxon>Bacteroidota</taxon>
        <taxon>Sphingobacteriia</taxon>
        <taxon>Sphingobacteriales</taxon>
        <taxon>Sphingobacteriaceae</taxon>
        <taxon>Pedobacter</taxon>
    </lineage>
</organism>
<dbReference type="EMBL" id="FNCH01000011">
    <property type="protein sequence ID" value="SDG80465.1"/>
    <property type="molecule type" value="Genomic_DNA"/>
</dbReference>
<keyword evidence="3" id="KW-1185">Reference proteome</keyword>